<dbReference type="InterPro" id="IPR050282">
    <property type="entry name" value="Cycloisomerase_2"/>
</dbReference>
<dbReference type="InterPro" id="IPR019405">
    <property type="entry name" value="Lactonase_7-beta_prop"/>
</dbReference>
<reference evidence="2" key="1">
    <citation type="journal article" date="2020" name="Stud. Mycol.">
        <title>101 Dothideomycetes genomes: a test case for predicting lifestyles and emergence of pathogens.</title>
        <authorList>
            <person name="Haridas S."/>
            <person name="Albert R."/>
            <person name="Binder M."/>
            <person name="Bloem J."/>
            <person name="Labutti K."/>
            <person name="Salamov A."/>
            <person name="Andreopoulos B."/>
            <person name="Baker S."/>
            <person name="Barry K."/>
            <person name="Bills G."/>
            <person name="Bluhm B."/>
            <person name="Cannon C."/>
            <person name="Castanera R."/>
            <person name="Culley D."/>
            <person name="Daum C."/>
            <person name="Ezra D."/>
            <person name="Gonzalez J."/>
            <person name="Henrissat B."/>
            <person name="Kuo A."/>
            <person name="Liang C."/>
            <person name="Lipzen A."/>
            <person name="Lutzoni F."/>
            <person name="Magnuson J."/>
            <person name="Mondo S."/>
            <person name="Nolan M."/>
            <person name="Ohm R."/>
            <person name="Pangilinan J."/>
            <person name="Park H.-J."/>
            <person name="Ramirez L."/>
            <person name="Alfaro M."/>
            <person name="Sun H."/>
            <person name="Tritt A."/>
            <person name="Yoshinaga Y."/>
            <person name="Zwiers L.-H."/>
            <person name="Turgeon B."/>
            <person name="Goodwin S."/>
            <person name="Spatafora J."/>
            <person name="Crous P."/>
            <person name="Grigoriev I."/>
        </authorList>
    </citation>
    <scope>NUCLEOTIDE SEQUENCE</scope>
    <source>
        <strain evidence="2">CBS 279.74</strain>
    </source>
</reference>
<comment type="similarity">
    <text evidence="1">Belongs to the cycloisomerase 2 family.</text>
</comment>
<evidence type="ECO:0000313" key="3">
    <source>
        <dbReference type="Proteomes" id="UP000799428"/>
    </source>
</evidence>
<name>A0A6G1K9W2_9PLEO</name>
<accession>A0A6G1K9W2</accession>
<dbReference type="InterPro" id="IPR015943">
    <property type="entry name" value="WD40/YVTN_repeat-like_dom_sf"/>
</dbReference>
<dbReference type="PANTHER" id="PTHR30344:SF1">
    <property type="entry name" value="6-PHOSPHOGLUCONOLACTONASE"/>
    <property type="match status" value="1"/>
</dbReference>
<evidence type="ECO:0000313" key="2">
    <source>
        <dbReference type="EMBL" id="KAF2709413.1"/>
    </source>
</evidence>
<keyword evidence="3" id="KW-1185">Reference proteome</keyword>
<dbReference type="PANTHER" id="PTHR30344">
    <property type="entry name" value="6-PHOSPHOGLUCONOLACTONASE-RELATED"/>
    <property type="match status" value="1"/>
</dbReference>
<keyword evidence="2" id="KW-0413">Isomerase</keyword>
<gene>
    <name evidence="2" type="ORF">K504DRAFT_378790</name>
</gene>
<dbReference type="Pfam" id="PF10282">
    <property type="entry name" value="Lactonase"/>
    <property type="match status" value="1"/>
</dbReference>
<protein>
    <submittedName>
        <fullName evidence="2">Putative isomerase YbhE</fullName>
    </submittedName>
</protein>
<dbReference type="AlphaFoldDB" id="A0A6G1K9W2"/>
<organism evidence="2 3">
    <name type="scientific">Pleomassaria siparia CBS 279.74</name>
    <dbReference type="NCBI Taxonomy" id="1314801"/>
    <lineage>
        <taxon>Eukaryota</taxon>
        <taxon>Fungi</taxon>
        <taxon>Dikarya</taxon>
        <taxon>Ascomycota</taxon>
        <taxon>Pezizomycotina</taxon>
        <taxon>Dothideomycetes</taxon>
        <taxon>Pleosporomycetidae</taxon>
        <taxon>Pleosporales</taxon>
        <taxon>Pleomassariaceae</taxon>
        <taxon>Pleomassaria</taxon>
    </lineage>
</organism>
<dbReference type="EMBL" id="MU005770">
    <property type="protein sequence ID" value="KAF2709413.1"/>
    <property type="molecule type" value="Genomic_DNA"/>
</dbReference>
<sequence length="400" mass="41793">MLGLASAAPTTLVTRLNQVMGPKKLIVGAPGQILGYEFNNATFKQTANSSAAGTSASWMAFKAPNLLYAVDENSNTTRLFTFDPSTNTLSTEPVSTGIGAPGIVTLEFNADKTHLLAGSYTLGQVDIWDISAANGSFGNAPIKSVVLDGPVNSAGVHRAHQIVREPSGRYYAVADLGGDAIHIIDGKDNKYDMVVKADLSKKDVGPRHGGWITTKENGGLPTHYIVVTETSSEMFLFEVVTADGAITGMTEVQSLSTFGAAFPPANATAARAGELVVANNNRDIYVSNRLTGNETDSISHFIVDAANDTGKANIVFAHSYSSGGSLPRMFSLSGDADQSILFSSNQLNGSALVAFTRGKCGGLTAAPLATLDQSLVSVADAFGPQFVMEIPTDGEACDAE</sequence>
<evidence type="ECO:0000256" key="1">
    <source>
        <dbReference type="ARBA" id="ARBA00005564"/>
    </source>
</evidence>
<dbReference type="Gene3D" id="2.130.10.10">
    <property type="entry name" value="YVTN repeat-like/Quinoprotein amine dehydrogenase"/>
    <property type="match status" value="1"/>
</dbReference>
<dbReference type="Proteomes" id="UP000799428">
    <property type="component" value="Unassembled WGS sequence"/>
</dbReference>
<dbReference type="GO" id="GO:0016853">
    <property type="term" value="F:isomerase activity"/>
    <property type="evidence" value="ECO:0007669"/>
    <property type="project" value="UniProtKB-KW"/>
</dbReference>
<proteinExistence type="inferred from homology"/>
<dbReference type="OrthoDB" id="9972196at2759"/>
<dbReference type="GO" id="GO:0017057">
    <property type="term" value="F:6-phosphogluconolactonase activity"/>
    <property type="evidence" value="ECO:0007669"/>
    <property type="project" value="TreeGrafter"/>
</dbReference>
<dbReference type="InterPro" id="IPR011048">
    <property type="entry name" value="Haem_d1_sf"/>
</dbReference>
<dbReference type="SUPFAM" id="SSF51004">
    <property type="entry name" value="C-terminal (heme d1) domain of cytochrome cd1-nitrite reductase"/>
    <property type="match status" value="1"/>
</dbReference>